<feature type="transmembrane region" description="Helical" evidence="2">
    <location>
        <begin position="196"/>
        <end position="215"/>
    </location>
</feature>
<dbReference type="AlphaFoldDB" id="A0A4V1BMB0"/>
<dbReference type="EMBL" id="CP038436">
    <property type="protein sequence ID" value="QBX55742.1"/>
    <property type="molecule type" value="Genomic_DNA"/>
</dbReference>
<keyword evidence="2" id="KW-0812">Transmembrane</keyword>
<evidence type="ECO:0008006" key="5">
    <source>
        <dbReference type="Google" id="ProtNLM"/>
    </source>
</evidence>
<gene>
    <name evidence="3" type="ORF">EXE58_09935</name>
</gene>
<sequence>MSDQQPPPEHPSGQPTPPENPYGQPAGSPTPYGQPAGSPNPYGQPAPPQNPYGQPAAPQDPHGRPIESQDPYGQGQAGHADEAGQAGHSWQAPTGYPYPPARHGDARPATVTAAGWITIVLSGLSALLYAFIALMFFVARDQVVNELERQPEFRDLDVDLDSIVGALVAVMLVLTVWSLVAVVLGVFVLRRSNVARILLVISSAVVALGALLSILSGISAVWLVATLLVIVLLFVGGAGDWFARRGTPDPYAPASHDNPPPAY</sequence>
<feature type="transmembrane region" description="Helical" evidence="2">
    <location>
        <begin position="163"/>
        <end position="189"/>
    </location>
</feature>
<feature type="region of interest" description="Disordered" evidence="1">
    <location>
        <begin position="1"/>
        <end position="105"/>
    </location>
</feature>
<name>A0A4V1BMB0_9ACTN</name>
<evidence type="ECO:0000256" key="2">
    <source>
        <dbReference type="SAM" id="Phobius"/>
    </source>
</evidence>
<proteinExistence type="predicted"/>
<dbReference type="OrthoDB" id="3787926at2"/>
<keyword evidence="2" id="KW-0472">Membrane</keyword>
<dbReference type="RefSeq" id="WP_135267733.1">
    <property type="nucleotide sequence ID" value="NZ_CP038436.1"/>
</dbReference>
<dbReference type="Proteomes" id="UP000294853">
    <property type="component" value="Chromosome"/>
</dbReference>
<keyword evidence="2" id="KW-1133">Transmembrane helix</keyword>
<reference evidence="3 4" key="1">
    <citation type="submission" date="2019-03" db="EMBL/GenBank/DDBJ databases">
        <title>Three New Species of Nocardioides, Nocardioides euryhalodurans sp. nov., Nocardioides seonyuensis sp. nov. and Nocardioides eburneoflavus sp. nov. Iolated from Soil.</title>
        <authorList>
            <person name="Roh S.G."/>
            <person name="Lee C."/>
            <person name="Kim M.-K."/>
            <person name="Kim S.B."/>
        </authorList>
    </citation>
    <scope>NUCLEOTIDE SEQUENCE [LARGE SCALE GENOMIC DNA]</scope>
    <source>
        <strain evidence="3 4">MMS17-SY207-3</strain>
    </source>
</reference>
<feature type="compositionally biased region" description="Pro residues" evidence="1">
    <location>
        <begin position="1"/>
        <end position="20"/>
    </location>
</feature>
<organism evidence="3 4">
    <name type="scientific">Nocardioides seonyuensis</name>
    <dbReference type="NCBI Taxonomy" id="2518371"/>
    <lineage>
        <taxon>Bacteria</taxon>
        <taxon>Bacillati</taxon>
        <taxon>Actinomycetota</taxon>
        <taxon>Actinomycetes</taxon>
        <taxon>Propionibacteriales</taxon>
        <taxon>Nocardioidaceae</taxon>
        <taxon>Nocardioides</taxon>
    </lineage>
</organism>
<evidence type="ECO:0000313" key="4">
    <source>
        <dbReference type="Proteomes" id="UP000294853"/>
    </source>
</evidence>
<accession>A0A4V1BMB0</accession>
<feature type="transmembrane region" description="Helical" evidence="2">
    <location>
        <begin position="221"/>
        <end position="243"/>
    </location>
</feature>
<protein>
    <recommendedName>
        <fullName evidence="5">DUF4064 domain-containing protein</fullName>
    </recommendedName>
</protein>
<evidence type="ECO:0000256" key="1">
    <source>
        <dbReference type="SAM" id="MobiDB-lite"/>
    </source>
</evidence>
<keyword evidence="4" id="KW-1185">Reference proteome</keyword>
<feature type="transmembrane region" description="Helical" evidence="2">
    <location>
        <begin position="116"/>
        <end position="139"/>
    </location>
</feature>
<evidence type="ECO:0000313" key="3">
    <source>
        <dbReference type="EMBL" id="QBX55742.1"/>
    </source>
</evidence>
<dbReference type="KEGG" id="nsn:EXE58_09935"/>